<reference evidence="2" key="1">
    <citation type="submission" date="2021-06" db="EMBL/GenBank/DDBJ databases">
        <title>Comparative genomics, transcriptomics and evolutionary studies reveal genomic signatures of adaptation to plant cell wall in hemibiotrophic fungi.</title>
        <authorList>
            <consortium name="DOE Joint Genome Institute"/>
            <person name="Baroncelli R."/>
            <person name="Diaz J.F."/>
            <person name="Benocci T."/>
            <person name="Peng M."/>
            <person name="Battaglia E."/>
            <person name="Haridas S."/>
            <person name="Andreopoulos W."/>
            <person name="Labutti K."/>
            <person name="Pangilinan J."/>
            <person name="Floch G.L."/>
            <person name="Makela M.R."/>
            <person name="Henrissat B."/>
            <person name="Grigoriev I.V."/>
            <person name="Crouch J.A."/>
            <person name="De Vries R.P."/>
            <person name="Sukno S.A."/>
            <person name="Thon M.R."/>
        </authorList>
    </citation>
    <scope>NUCLEOTIDE SEQUENCE</scope>
    <source>
        <strain evidence="2">CBS 102054</strain>
    </source>
</reference>
<proteinExistence type="predicted"/>
<dbReference type="RefSeq" id="XP_060442908.1">
    <property type="nucleotide sequence ID" value="XM_060595999.1"/>
</dbReference>
<protein>
    <recommendedName>
        <fullName evidence="4">CENP-V/GFA domain-containing protein</fullName>
    </recommendedName>
</protein>
<comment type="caution">
    <text evidence="2">The sequence shown here is derived from an EMBL/GenBank/DDBJ whole genome shotgun (WGS) entry which is preliminary data.</text>
</comment>
<sequence length="89" mass="9910">MRLLIASIVVRWTAVTVCKCPRCRAVIDGKVIRQPWREGWMVTRHTGAGRVAANDGREALVDFVLTCNEIPRMVDGLQVDRPTGARHVG</sequence>
<keyword evidence="1" id="KW-0732">Signal</keyword>
<dbReference type="Proteomes" id="UP001243989">
    <property type="component" value="Unassembled WGS sequence"/>
</dbReference>
<gene>
    <name evidence="2" type="ORF">BDP81DRAFT_56904</name>
</gene>
<feature type="signal peptide" evidence="1">
    <location>
        <begin position="1"/>
        <end position="18"/>
    </location>
</feature>
<dbReference type="AlphaFoldDB" id="A0AAJ0EEP7"/>
<evidence type="ECO:0000313" key="2">
    <source>
        <dbReference type="EMBL" id="KAK1634301.1"/>
    </source>
</evidence>
<evidence type="ECO:0000256" key="1">
    <source>
        <dbReference type="SAM" id="SignalP"/>
    </source>
</evidence>
<organism evidence="2 3">
    <name type="scientific">Colletotrichum phormii</name>
    <dbReference type="NCBI Taxonomy" id="359342"/>
    <lineage>
        <taxon>Eukaryota</taxon>
        <taxon>Fungi</taxon>
        <taxon>Dikarya</taxon>
        <taxon>Ascomycota</taxon>
        <taxon>Pezizomycotina</taxon>
        <taxon>Sordariomycetes</taxon>
        <taxon>Hypocreomycetidae</taxon>
        <taxon>Glomerellales</taxon>
        <taxon>Glomerellaceae</taxon>
        <taxon>Colletotrichum</taxon>
        <taxon>Colletotrichum acutatum species complex</taxon>
    </lineage>
</organism>
<dbReference type="EMBL" id="JAHMHQ010000015">
    <property type="protein sequence ID" value="KAK1634301.1"/>
    <property type="molecule type" value="Genomic_DNA"/>
</dbReference>
<keyword evidence="3" id="KW-1185">Reference proteome</keyword>
<evidence type="ECO:0008006" key="4">
    <source>
        <dbReference type="Google" id="ProtNLM"/>
    </source>
</evidence>
<accession>A0AAJ0EEP7</accession>
<name>A0AAJ0EEP7_9PEZI</name>
<feature type="chain" id="PRO_5042601416" description="CENP-V/GFA domain-containing protein" evidence="1">
    <location>
        <begin position="19"/>
        <end position="89"/>
    </location>
</feature>
<dbReference type="GeneID" id="85480861"/>
<evidence type="ECO:0000313" key="3">
    <source>
        <dbReference type="Proteomes" id="UP001243989"/>
    </source>
</evidence>